<evidence type="ECO:0000313" key="3">
    <source>
        <dbReference type="EMBL" id="KAB1231895.1"/>
    </source>
</evidence>
<dbReference type="InterPro" id="IPR010982">
    <property type="entry name" value="Lambda_DNA-bd_dom_sf"/>
</dbReference>
<proteinExistence type="inferred from homology"/>
<accession>A0A5N4BUY6</accession>
<dbReference type="SUPFAM" id="SSF47413">
    <property type="entry name" value="lambda repressor-like DNA-binding domains"/>
    <property type="match status" value="1"/>
</dbReference>
<gene>
    <name evidence="3" type="ORF">F8D52_04460</name>
</gene>
<dbReference type="CDD" id="cd00093">
    <property type="entry name" value="HTH_XRE"/>
    <property type="match status" value="1"/>
</dbReference>
<name>A0A5N4BUY6_9FLAO</name>
<comment type="caution">
    <text evidence="3">The sequence shown here is derived from an EMBL/GenBank/DDBJ whole genome shotgun (WGS) entry which is preliminary data.</text>
</comment>
<dbReference type="InterPro" id="IPR052345">
    <property type="entry name" value="Rad_response_metalloprotease"/>
</dbReference>
<protein>
    <submittedName>
        <fullName evidence="3">ImmA/IrrE family metallo-endopeptidase</fullName>
    </submittedName>
</protein>
<dbReference type="PANTHER" id="PTHR43236:SF1">
    <property type="entry name" value="BLL7220 PROTEIN"/>
    <property type="match status" value="1"/>
</dbReference>
<evidence type="ECO:0000259" key="2">
    <source>
        <dbReference type="PROSITE" id="PS50943"/>
    </source>
</evidence>
<dbReference type="Pfam" id="PF06114">
    <property type="entry name" value="Peptidase_M78"/>
    <property type="match status" value="1"/>
</dbReference>
<reference evidence="3 4" key="1">
    <citation type="journal article" date="2019" name="Stand. Genomic Sci.">
        <title>Draft Whole-Genome Sequence of a Novel Chryseobacterium viscerum Strain Isolated from Fresh Water at Dripping Springs, New Mexico.</title>
        <authorList>
            <person name="Kyndt J.A."/>
            <person name="Moore T.C."/>
        </authorList>
    </citation>
    <scope>NUCLEOTIDE SEQUENCE [LARGE SCALE GENOMIC DNA]</scope>
    <source>
        <strain evidence="3 4">DPS</strain>
    </source>
</reference>
<dbReference type="Gene3D" id="1.10.260.40">
    <property type="entry name" value="lambda repressor-like DNA-binding domains"/>
    <property type="match status" value="1"/>
</dbReference>
<dbReference type="EMBL" id="VTPV01000002">
    <property type="protein sequence ID" value="KAB1231895.1"/>
    <property type="molecule type" value="Genomic_DNA"/>
</dbReference>
<dbReference type="Gene3D" id="1.10.10.2910">
    <property type="match status" value="1"/>
</dbReference>
<dbReference type="PANTHER" id="PTHR43236">
    <property type="entry name" value="ANTITOXIN HIGA1"/>
    <property type="match status" value="1"/>
</dbReference>
<dbReference type="PROSITE" id="PS50943">
    <property type="entry name" value="HTH_CROC1"/>
    <property type="match status" value="1"/>
</dbReference>
<dbReference type="Pfam" id="PF01381">
    <property type="entry name" value="HTH_3"/>
    <property type="match status" value="1"/>
</dbReference>
<dbReference type="SMART" id="SM00530">
    <property type="entry name" value="HTH_XRE"/>
    <property type="match status" value="1"/>
</dbReference>
<sequence>MNATIFNNATLRLARDYFGLSQTAFGKKINTKQSIISNIENGERPLELEQIQNLGDQFTAKFFKSEINLPSQKLFYRKLASTSKSLVSAFEARLTLISMTVANLLDIIDIPESKIPTIDLEDHNFNYEYLASEIRLKFGVLRGPIEDIVTLLEKNGIIIHFFDFDFISSDNRNFDGVSTYVNGVPLILINNKIPNSRKVFTIAHELAHLIFHFDFIIPESRNKEREADAFASAFLAPKAEVQSVFKRLNKEKLFSLKKVWKMSAAAILYRTKDIGNITQDWYNKCIFWLSPYRKLEPFEFEISQPSLLRKVIKLAQDETDFSFLKQMGFKENVVEELFSTIIPKKTNTLRKLTIEL</sequence>
<keyword evidence="4" id="KW-1185">Reference proteome</keyword>
<dbReference type="InterPro" id="IPR001387">
    <property type="entry name" value="Cro/C1-type_HTH"/>
</dbReference>
<comment type="similarity">
    <text evidence="1">Belongs to the short-chain fatty acyl-CoA assimilation regulator (ScfR) family.</text>
</comment>
<evidence type="ECO:0000313" key="4">
    <source>
        <dbReference type="Proteomes" id="UP000326384"/>
    </source>
</evidence>
<evidence type="ECO:0000256" key="1">
    <source>
        <dbReference type="ARBA" id="ARBA00007227"/>
    </source>
</evidence>
<organism evidence="3 4">
    <name type="scientific">Chryseobacterium viscerum</name>
    <dbReference type="NCBI Taxonomy" id="1037377"/>
    <lineage>
        <taxon>Bacteria</taxon>
        <taxon>Pseudomonadati</taxon>
        <taxon>Bacteroidota</taxon>
        <taxon>Flavobacteriia</taxon>
        <taxon>Flavobacteriales</taxon>
        <taxon>Weeksellaceae</taxon>
        <taxon>Chryseobacterium group</taxon>
        <taxon>Chryseobacterium</taxon>
    </lineage>
</organism>
<dbReference type="Proteomes" id="UP000326384">
    <property type="component" value="Unassembled WGS sequence"/>
</dbReference>
<feature type="domain" description="HTH cro/C1-type" evidence="2">
    <location>
        <begin position="11"/>
        <end position="63"/>
    </location>
</feature>
<dbReference type="RefSeq" id="WP_152289099.1">
    <property type="nucleotide sequence ID" value="NZ_VTPV01000002.1"/>
</dbReference>
<dbReference type="InterPro" id="IPR010359">
    <property type="entry name" value="IrrE_HExxH"/>
</dbReference>